<feature type="domain" description="IPT/TIG" evidence="1">
    <location>
        <begin position="35"/>
        <end position="107"/>
    </location>
</feature>
<dbReference type="InterPro" id="IPR002909">
    <property type="entry name" value="IPT_dom"/>
</dbReference>
<comment type="caution">
    <text evidence="2">The sequence shown here is derived from an EMBL/GenBank/DDBJ whole genome shotgun (WGS) entry which is preliminary data.</text>
</comment>
<dbReference type="AlphaFoldDB" id="A0A1F7RZP7"/>
<dbReference type="InterPro" id="IPR013783">
    <property type="entry name" value="Ig-like_fold"/>
</dbReference>
<organism evidence="2 3">
    <name type="scientific">Candidatus Schekmanbacteria bacterium RBG_16_38_10</name>
    <dbReference type="NCBI Taxonomy" id="1817879"/>
    <lineage>
        <taxon>Bacteria</taxon>
        <taxon>Candidatus Schekmaniibacteriota</taxon>
    </lineage>
</organism>
<dbReference type="EMBL" id="MGDE01000063">
    <property type="protein sequence ID" value="OGL47009.1"/>
    <property type="molecule type" value="Genomic_DNA"/>
</dbReference>
<gene>
    <name evidence="2" type="ORF">A2W05_01725</name>
</gene>
<proteinExistence type="predicted"/>
<dbReference type="Pfam" id="PF01833">
    <property type="entry name" value="TIG"/>
    <property type="match status" value="1"/>
</dbReference>
<dbReference type="SUPFAM" id="SSF81296">
    <property type="entry name" value="E set domains"/>
    <property type="match status" value="1"/>
</dbReference>
<reference evidence="2 3" key="1">
    <citation type="journal article" date="2016" name="Nat. Commun.">
        <title>Thousands of microbial genomes shed light on interconnected biogeochemical processes in an aquifer system.</title>
        <authorList>
            <person name="Anantharaman K."/>
            <person name="Brown C.T."/>
            <person name="Hug L.A."/>
            <person name="Sharon I."/>
            <person name="Castelle C.J."/>
            <person name="Probst A.J."/>
            <person name="Thomas B.C."/>
            <person name="Singh A."/>
            <person name="Wilkins M.J."/>
            <person name="Karaoz U."/>
            <person name="Brodie E.L."/>
            <person name="Williams K.H."/>
            <person name="Hubbard S.S."/>
            <person name="Banfield J.F."/>
        </authorList>
    </citation>
    <scope>NUCLEOTIDE SEQUENCE [LARGE SCALE GENOMIC DNA]</scope>
</reference>
<accession>A0A1F7RZP7</accession>
<dbReference type="Gene3D" id="2.60.40.10">
    <property type="entry name" value="Immunoglobulins"/>
    <property type="match status" value="1"/>
</dbReference>
<protein>
    <recommendedName>
        <fullName evidence="1">IPT/TIG domain-containing protein</fullName>
    </recommendedName>
</protein>
<evidence type="ECO:0000313" key="3">
    <source>
        <dbReference type="Proteomes" id="UP000178797"/>
    </source>
</evidence>
<dbReference type="InterPro" id="IPR014756">
    <property type="entry name" value="Ig_E-set"/>
</dbReference>
<dbReference type="Proteomes" id="UP000178797">
    <property type="component" value="Unassembled WGS sequence"/>
</dbReference>
<sequence>MGIKKGVYKVSVVTAAGIESNKKSFTVIVRRPKIIRISHKLIQTGLEVRIVGKNFGEFNDKSQVIFDNTEAYVYDWNDESITVEVPEINVDEKVKISQIKVKAGNGKGSNTKLIKILPAK</sequence>
<evidence type="ECO:0000313" key="2">
    <source>
        <dbReference type="EMBL" id="OGL47009.1"/>
    </source>
</evidence>
<name>A0A1F7RZP7_9BACT</name>
<evidence type="ECO:0000259" key="1">
    <source>
        <dbReference type="Pfam" id="PF01833"/>
    </source>
</evidence>